<feature type="domain" description="Soluble ligand binding" evidence="3">
    <location>
        <begin position="80"/>
        <end position="127"/>
    </location>
</feature>
<dbReference type="EMBL" id="CP031769">
    <property type="protein sequence ID" value="AXR08384.1"/>
    <property type="molecule type" value="Genomic_DNA"/>
</dbReference>
<dbReference type="PANTHER" id="PTHR33619">
    <property type="entry name" value="POLYSACCHARIDE EXPORT PROTEIN GFCE-RELATED"/>
    <property type="match status" value="1"/>
</dbReference>
<dbReference type="InterPro" id="IPR049712">
    <property type="entry name" value="Poly_export"/>
</dbReference>
<dbReference type="Pfam" id="PF02563">
    <property type="entry name" value="Poly_export"/>
    <property type="match status" value="1"/>
</dbReference>
<dbReference type="Gene3D" id="3.30.1950.10">
    <property type="entry name" value="wza like domain"/>
    <property type="match status" value="1"/>
</dbReference>
<protein>
    <submittedName>
        <fullName evidence="4">Polysaccharide export protein</fullName>
    </submittedName>
</protein>
<keyword evidence="5" id="KW-1185">Reference proteome</keyword>
<accession>A0A346NS77</accession>
<sequence>MSQYRLGVGDKILINVFGQSDLSMETRLPDVGKINYPFLGELKLVGLTLSEVENVIYEGLQGDFLVNPSVAVSIIEYRPFFIDGEVKNPGGYPYQPGLTVNKAAALAGGYTERASRSDIQIIREKEGRQTALEVDVGQMIQPGDIITVPQRFF</sequence>
<evidence type="ECO:0000313" key="4">
    <source>
        <dbReference type="EMBL" id="AXR08384.1"/>
    </source>
</evidence>
<dbReference type="Pfam" id="PF10531">
    <property type="entry name" value="SLBB"/>
    <property type="match status" value="1"/>
</dbReference>
<reference evidence="4 5" key="1">
    <citation type="submission" date="2018-08" db="EMBL/GenBank/DDBJ databases">
        <title>Salinimonas sediminis sp. nov., a piezophilic bacterium isolated from a deep-sea sediment sample from the New Britain Trench.</title>
        <authorList>
            <person name="Cao J."/>
        </authorList>
    </citation>
    <scope>NUCLEOTIDE SEQUENCE [LARGE SCALE GENOMIC DNA]</scope>
    <source>
        <strain evidence="4 5">N102</strain>
    </source>
</reference>
<dbReference type="InterPro" id="IPR019554">
    <property type="entry name" value="Soluble_ligand-bd"/>
</dbReference>
<organism evidence="4 5">
    <name type="scientific">Salinimonas sediminis</name>
    <dbReference type="NCBI Taxonomy" id="2303538"/>
    <lineage>
        <taxon>Bacteria</taxon>
        <taxon>Pseudomonadati</taxon>
        <taxon>Pseudomonadota</taxon>
        <taxon>Gammaproteobacteria</taxon>
        <taxon>Alteromonadales</taxon>
        <taxon>Alteromonadaceae</taxon>
        <taxon>Alteromonas/Salinimonas group</taxon>
        <taxon>Salinimonas</taxon>
    </lineage>
</organism>
<dbReference type="AlphaFoldDB" id="A0A346NS77"/>
<evidence type="ECO:0000259" key="2">
    <source>
        <dbReference type="Pfam" id="PF02563"/>
    </source>
</evidence>
<dbReference type="Proteomes" id="UP000262073">
    <property type="component" value="Chromosome"/>
</dbReference>
<dbReference type="OrthoDB" id="9808948at2"/>
<dbReference type="PANTHER" id="PTHR33619:SF3">
    <property type="entry name" value="POLYSACCHARIDE EXPORT PROTEIN GFCE-RELATED"/>
    <property type="match status" value="1"/>
</dbReference>
<evidence type="ECO:0000256" key="1">
    <source>
        <dbReference type="ARBA" id="ARBA00022729"/>
    </source>
</evidence>
<dbReference type="KEGG" id="salm:D0Y50_03555"/>
<evidence type="ECO:0000259" key="3">
    <source>
        <dbReference type="Pfam" id="PF10531"/>
    </source>
</evidence>
<proteinExistence type="predicted"/>
<dbReference type="Gene3D" id="3.10.560.10">
    <property type="entry name" value="Outer membrane lipoprotein wza domain like"/>
    <property type="match status" value="1"/>
</dbReference>
<name>A0A346NS77_9ALTE</name>
<dbReference type="GO" id="GO:0015159">
    <property type="term" value="F:polysaccharide transmembrane transporter activity"/>
    <property type="evidence" value="ECO:0007669"/>
    <property type="project" value="InterPro"/>
</dbReference>
<dbReference type="InterPro" id="IPR003715">
    <property type="entry name" value="Poly_export_N"/>
</dbReference>
<gene>
    <name evidence="4" type="ORF">D0Y50_03555</name>
</gene>
<keyword evidence="1" id="KW-0732">Signal</keyword>
<evidence type="ECO:0000313" key="5">
    <source>
        <dbReference type="Proteomes" id="UP000262073"/>
    </source>
</evidence>
<feature type="domain" description="Polysaccharide export protein N-terminal" evidence="2">
    <location>
        <begin position="2"/>
        <end position="74"/>
    </location>
</feature>